<keyword evidence="2" id="KW-1185">Reference proteome</keyword>
<name>B1I5V1_DESAP</name>
<reference evidence="2" key="1">
    <citation type="submission" date="2007-10" db="EMBL/GenBank/DDBJ databases">
        <title>Complete sequence of chromosome of Desulforudis audaxviator MP104C.</title>
        <authorList>
            <person name="Copeland A."/>
            <person name="Lucas S."/>
            <person name="Lapidus A."/>
            <person name="Barry K."/>
            <person name="Glavina del Rio T."/>
            <person name="Dalin E."/>
            <person name="Tice H."/>
            <person name="Bruce D."/>
            <person name="Pitluck S."/>
            <person name="Lowry S.R."/>
            <person name="Larimer F."/>
            <person name="Land M.L."/>
            <person name="Hauser L."/>
            <person name="Kyrpides N."/>
            <person name="Ivanova N.N."/>
            <person name="Richardson P."/>
        </authorList>
    </citation>
    <scope>NUCLEOTIDE SEQUENCE [LARGE SCALE GENOMIC DNA]</scope>
    <source>
        <strain evidence="2">MP104C</strain>
    </source>
</reference>
<sequence length="111" mass="13125">MLVQMIIRQTKTFCQPAQRPVASRVRVHILVDAGYDRFTVVREPDFVQEYLLISAFFRYFGFFPFDNGHRSWYDTFQQLNHAKAVTGKSRRFSALQGESVVDWKRFQGLTR</sequence>
<evidence type="ECO:0000313" key="1">
    <source>
        <dbReference type="EMBL" id="ACA60399.1"/>
    </source>
</evidence>
<protein>
    <submittedName>
        <fullName evidence="1">Uncharacterized protein</fullName>
    </submittedName>
</protein>
<reference evidence="1 2" key="2">
    <citation type="journal article" date="2008" name="Science">
        <title>Environmental genomics reveals a single-species ecosystem deep within Earth.</title>
        <authorList>
            <person name="Chivian D."/>
            <person name="Brodie E.L."/>
            <person name="Alm E.J."/>
            <person name="Culley D.E."/>
            <person name="Dehal P.S."/>
            <person name="Desantis T.Z."/>
            <person name="Gihring T.M."/>
            <person name="Lapidus A."/>
            <person name="Lin L.H."/>
            <person name="Lowry S.R."/>
            <person name="Moser D.P."/>
            <person name="Richardson P.M."/>
            <person name="Southam G."/>
            <person name="Wanger G."/>
            <person name="Pratt L.M."/>
            <person name="Andersen G.L."/>
            <person name="Hazen T.C."/>
            <person name="Brockman F.J."/>
            <person name="Arkin A.P."/>
            <person name="Onstott T.C."/>
        </authorList>
    </citation>
    <scope>NUCLEOTIDE SEQUENCE [LARGE SCALE GENOMIC DNA]</scope>
    <source>
        <strain evidence="1 2">MP104C</strain>
    </source>
</reference>
<dbReference type="STRING" id="477974.Daud_1906"/>
<dbReference type="KEGG" id="dau:Daud_1906"/>
<dbReference type="Proteomes" id="UP000008544">
    <property type="component" value="Chromosome"/>
</dbReference>
<dbReference type="AlphaFoldDB" id="B1I5V1"/>
<accession>B1I5V1</accession>
<organism evidence="1 2">
    <name type="scientific">Desulforudis audaxviator (strain MP104C)</name>
    <dbReference type="NCBI Taxonomy" id="477974"/>
    <lineage>
        <taxon>Bacteria</taxon>
        <taxon>Bacillati</taxon>
        <taxon>Bacillota</taxon>
        <taxon>Clostridia</taxon>
        <taxon>Thermoanaerobacterales</taxon>
        <taxon>Candidatus Desulforudaceae</taxon>
        <taxon>Candidatus Desulforudis</taxon>
    </lineage>
</organism>
<dbReference type="HOGENOM" id="CLU_2154259_0_0_9"/>
<dbReference type="EMBL" id="CP000860">
    <property type="protein sequence ID" value="ACA60399.1"/>
    <property type="molecule type" value="Genomic_DNA"/>
</dbReference>
<proteinExistence type="predicted"/>
<gene>
    <name evidence="1" type="ordered locus">Daud_1906</name>
</gene>
<evidence type="ECO:0000313" key="2">
    <source>
        <dbReference type="Proteomes" id="UP000008544"/>
    </source>
</evidence>